<accession>A0AAV9E9P7</accession>
<comment type="caution">
    <text evidence="2">The sequence shown here is derived from an EMBL/GenBank/DDBJ whole genome shotgun (WGS) entry which is preliminary data.</text>
</comment>
<dbReference type="EMBL" id="JAUJYO010000008">
    <property type="protein sequence ID" value="KAK1310453.1"/>
    <property type="molecule type" value="Genomic_DNA"/>
</dbReference>
<dbReference type="SUPFAM" id="SSF55008">
    <property type="entry name" value="HMA, heavy metal-associated domain"/>
    <property type="match status" value="1"/>
</dbReference>
<feature type="domain" description="HMA" evidence="1">
    <location>
        <begin position="2"/>
        <end position="71"/>
    </location>
</feature>
<evidence type="ECO:0000313" key="2">
    <source>
        <dbReference type="EMBL" id="KAK1310453.1"/>
    </source>
</evidence>
<dbReference type="InterPro" id="IPR042885">
    <property type="entry name" value="HIPP47/16"/>
</dbReference>
<evidence type="ECO:0000313" key="3">
    <source>
        <dbReference type="Proteomes" id="UP001180020"/>
    </source>
</evidence>
<sequence>MKKKIVLKVQISCDKCRKKALKIAASAKGVESVAVQGADKDQLAVTGEGIDAPSLTEKLRKKVGWADIVTIEEVKPNEKKKVEEKKEIKVVDLCPCKNPYCMQCPPMVSYTVDYDRQPICSIM</sequence>
<dbReference type="InterPro" id="IPR036163">
    <property type="entry name" value="HMA_dom_sf"/>
</dbReference>
<organism evidence="2 3">
    <name type="scientific">Acorus calamus</name>
    <name type="common">Sweet flag</name>
    <dbReference type="NCBI Taxonomy" id="4465"/>
    <lineage>
        <taxon>Eukaryota</taxon>
        <taxon>Viridiplantae</taxon>
        <taxon>Streptophyta</taxon>
        <taxon>Embryophyta</taxon>
        <taxon>Tracheophyta</taxon>
        <taxon>Spermatophyta</taxon>
        <taxon>Magnoliopsida</taxon>
        <taxon>Liliopsida</taxon>
        <taxon>Acoraceae</taxon>
        <taxon>Acorus</taxon>
    </lineage>
</organism>
<protein>
    <recommendedName>
        <fullName evidence="1">HMA domain-containing protein</fullName>
    </recommendedName>
</protein>
<reference evidence="2" key="2">
    <citation type="submission" date="2023-06" db="EMBL/GenBank/DDBJ databases">
        <authorList>
            <person name="Ma L."/>
            <person name="Liu K.-W."/>
            <person name="Li Z."/>
            <person name="Hsiao Y.-Y."/>
            <person name="Qi Y."/>
            <person name="Fu T."/>
            <person name="Tang G."/>
            <person name="Zhang D."/>
            <person name="Sun W.-H."/>
            <person name="Liu D.-K."/>
            <person name="Li Y."/>
            <person name="Chen G.-Z."/>
            <person name="Liu X.-D."/>
            <person name="Liao X.-Y."/>
            <person name="Jiang Y.-T."/>
            <person name="Yu X."/>
            <person name="Hao Y."/>
            <person name="Huang J."/>
            <person name="Zhao X.-W."/>
            <person name="Ke S."/>
            <person name="Chen Y.-Y."/>
            <person name="Wu W.-L."/>
            <person name="Hsu J.-L."/>
            <person name="Lin Y.-F."/>
            <person name="Huang M.-D."/>
            <person name="Li C.-Y."/>
            <person name="Huang L."/>
            <person name="Wang Z.-W."/>
            <person name="Zhao X."/>
            <person name="Zhong W.-Y."/>
            <person name="Peng D.-H."/>
            <person name="Ahmad S."/>
            <person name="Lan S."/>
            <person name="Zhang J.-S."/>
            <person name="Tsai W.-C."/>
            <person name="Van De Peer Y."/>
            <person name="Liu Z.-J."/>
        </authorList>
    </citation>
    <scope>NUCLEOTIDE SEQUENCE</scope>
    <source>
        <strain evidence="2">CP</strain>
        <tissue evidence="2">Leaves</tissue>
    </source>
</reference>
<dbReference type="InterPro" id="IPR006121">
    <property type="entry name" value="HMA_dom"/>
</dbReference>
<dbReference type="Proteomes" id="UP001180020">
    <property type="component" value="Unassembled WGS sequence"/>
</dbReference>
<reference evidence="2" key="1">
    <citation type="journal article" date="2023" name="Nat. Commun.">
        <title>Diploid and tetraploid genomes of Acorus and the evolution of monocots.</title>
        <authorList>
            <person name="Ma L."/>
            <person name="Liu K.W."/>
            <person name="Li Z."/>
            <person name="Hsiao Y.Y."/>
            <person name="Qi Y."/>
            <person name="Fu T."/>
            <person name="Tang G.D."/>
            <person name="Zhang D."/>
            <person name="Sun W.H."/>
            <person name="Liu D.K."/>
            <person name="Li Y."/>
            <person name="Chen G.Z."/>
            <person name="Liu X.D."/>
            <person name="Liao X.Y."/>
            <person name="Jiang Y.T."/>
            <person name="Yu X."/>
            <person name="Hao Y."/>
            <person name="Huang J."/>
            <person name="Zhao X.W."/>
            <person name="Ke S."/>
            <person name="Chen Y.Y."/>
            <person name="Wu W.L."/>
            <person name="Hsu J.L."/>
            <person name="Lin Y.F."/>
            <person name="Huang M.D."/>
            <person name="Li C.Y."/>
            <person name="Huang L."/>
            <person name="Wang Z.W."/>
            <person name="Zhao X."/>
            <person name="Zhong W.Y."/>
            <person name="Peng D.H."/>
            <person name="Ahmad S."/>
            <person name="Lan S."/>
            <person name="Zhang J.S."/>
            <person name="Tsai W.C."/>
            <person name="Van de Peer Y."/>
            <person name="Liu Z.J."/>
        </authorList>
    </citation>
    <scope>NUCLEOTIDE SEQUENCE</scope>
    <source>
        <strain evidence="2">CP</strain>
    </source>
</reference>
<keyword evidence="3" id="KW-1185">Reference proteome</keyword>
<evidence type="ECO:0000259" key="1">
    <source>
        <dbReference type="PROSITE" id="PS50846"/>
    </source>
</evidence>
<dbReference type="PROSITE" id="PS50846">
    <property type="entry name" value="HMA_2"/>
    <property type="match status" value="1"/>
</dbReference>
<proteinExistence type="predicted"/>
<dbReference type="GO" id="GO:0046872">
    <property type="term" value="F:metal ion binding"/>
    <property type="evidence" value="ECO:0007669"/>
    <property type="project" value="InterPro"/>
</dbReference>
<name>A0AAV9E9P7_ACOCL</name>
<dbReference type="PANTHER" id="PTHR46932:SF12">
    <property type="entry name" value="HEAVY METAL-ASSOCIATED ISOPRENYLATED PLANT PROTEIN 47"/>
    <property type="match status" value="1"/>
</dbReference>
<dbReference type="AlphaFoldDB" id="A0AAV9E9P7"/>
<dbReference type="Gene3D" id="3.30.70.100">
    <property type="match status" value="1"/>
</dbReference>
<dbReference type="PANTHER" id="PTHR46932">
    <property type="entry name" value="HEAVY METAL-ASSOCIATED ISOPRENYLATED PLANT PROTEIN 47"/>
    <property type="match status" value="1"/>
</dbReference>
<gene>
    <name evidence="2" type="ORF">QJS10_CPA08g01867</name>
</gene>
<dbReference type="Pfam" id="PF00403">
    <property type="entry name" value="HMA"/>
    <property type="match status" value="1"/>
</dbReference>